<keyword evidence="3" id="KW-1185">Reference proteome</keyword>
<comment type="caution">
    <text evidence="2">The sequence shown here is derived from an EMBL/GenBank/DDBJ whole genome shotgun (WGS) entry which is preliminary data.</text>
</comment>
<feature type="region of interest" description="Disordered" evidence="1">
    <location>
        <begin position="15"/>
        <end position="41"/>
    </location>
</feature>
<dbReference type="EMBL" id="JAGTJQ010000005">
    <property type="protein sequence ID" value="KAH7030842.1"/>
    <property type="molecule type" value="Genomic_DNA"/>
</dbReference>
<sequence length="172" mass="19468">MSYISKIKHTGKIDDHQGLGPEWSSFPRKGAIQSNGMSSELRGPRNREVCFQVPGASPPCSHESQVWKRSKAVVLRAIGYKEAHSLSDQERERQSLSAPVMLPPRRVVDLHRNAPRGWCATRCDQRREISPCRRTISIDTRCFLCGGIVVSFREEPIIVSWYVQVNVRGIGR</sequence>
<proteinExistence type="predicted"/>
<name>A0A9P9BQE0_9PEZI</name>
<accession>A0A9P9BQE0</accession>
<dbReference type="AlphaFoldDB" id="A0A9P9BQE0"/>
<reference evidence="2" key="1">
    <citation type="journal article" date="2021" name="Nat. Commun.">
        <title>Genetic determinants of endophytism in the Arabidopsis root mycobiome.</title>
        <authorList>
            <person name="Mesny F."/>
            <person name="Miyauchi S."/>
            <person name="Thiergart T."/>
            <person name="Pickel B."/>
            <person name="Atanasova L."/>
            <person name="Karlsson M."/>
            <person name="Huettel B."/>
            <person name="Barry K.W."/>
            <person name="Haridas S."/>
            <person name="Chen C."/>
            <person name="Bauer D."/>
            <person name="Andreopoulos W."/>
            <person name="Pangilinan J."/>
            <person name="LaButti K."/>
            <person name="Riley R."/>
            <person name="Lipzen A."/>
            <person name="Clum A."/>
            <person name="Drula E."/>
            <person name="Henrissat B."/>
            <person name="Kohler A."/>
            <person name="Grigoriev I.V."/>
            <person name="Martin F.M."/>
            <person name="Hacquard S."/>
        </authorList>
    </citation>
    <scope>NUCLEOTIDE SEQUENCE</scope>
    <source>
        <strain evidence="2">MPI-CAGE-CH-0230</strain>
    </source>
</reference>
<evidence type="ECO:0000313" key="2">
    <source>
        <dbReference type="EMBL" id="KAH7030842.1"/>
    </source>
</evidence>
<dbReference type="GeneID" id="70177485"/>
<evidence type="ECO:0000256" key="1">
    <source>
        <dbReference type="SAM" id="MobiDB-lite"/>
    </source>
</evidence>
<dbReference type="Proteomes" id="UP000756346">
    <property type="component" value="Unassembled WGS sequence"/>
</dbReference>
<protein>
    <submittedName>
        <fullName evidence="2">Uncharacterized protein</fullName>
    </submittedName>
</protein>
<organism evidence="2 3">
    <name type="scientific">Microdochium trichocladiopsis</name>
    <dbReference type="NCBI Taxonomy" id="1682393"/>
    <lineage>
        <taxon>Eukaryota</taxon>
        <taxon>Fungi</taxon>
        <taxon>Dikarya</taxon>
        <taxon>Ascomycota</taxon>
        <taxon>Pezizomycotina</taxon>
        <taxon>Sordariomycetes</taxon>
        <taxon>Xylariomycetidae</taxon>
        <taxon>Xylariales</taxon>
        <taxon>Microdochiaceae</taxon>
        <taxon>Microdochium</taxon>
    </lineage>
</organism>
<gene>
    <name evidence="2" type="ORF">B0I36DRAFT_114699</name>
</gene>
<dbReference type="RefSeq" id="XP_046012522.1">
    <property type="nucleotide sequence ID" value="XM_046147939.1"/>
</dbReference>
<evidence type="ECO:0000313" key="3">
    <source>
        <dbReference type="Proteomes" id="UP000756346"/>
    </source>
</evidence>